<dbReference type="Proteomes" id="UP000054097">
    <property type="component" value="Unassembled WGS sequence"/>
</dbReference>
<evidence type="ECO:0000256" key="1">
    <source>
        <dbReference type="SAM" id="MobiDB-lite"/>
    </source>
</evidence>
<accession>A0A0C2W1H2</accession>
<sequence>MNKTSAASESKNVSSSDSFVKLSRPPTSSLSWAQIIRCATRVSILIRQRPSAPRKPLPNPIDSNPDLKTNNKPRNPVKWSYDADSPDHQKPRFRENMISSSPIIQRFGIHQCRLRNSKPTAWASMITPSTTSQVLLLRIYPKPRMNH</sequence>
<dbReference type="EMBL" id="KN824441">
    <property type="protein sequence ID" value="KIM20363.1"/>
    <property type="molecule type" value="Genomic_DNA"/>
</dbReference>
<name>A0A0C2W1H2_SERVB</name>
<evidence type="ECO:0000313" key="3">
    <source>
        <dbReference type="Proteomes" id="UP000054097"/>
    </source>
</evidence>
<proteinExistence type="predicted"/>
<reference evidence="3" key="2">
    <citation type="submission" date="2015-01" db="EMBL/GenBank/DDBJ databases">
        <title>Evolutionary Origins and Diversification of the Mycorrhizal Mutualists.</title>
        <authorList>
            <consortium name="DOE Joint Genome Institute"/>
            <consortium name="Mycorrhizal Genomics Consortium"/>
            <person name="Kohler A."/>
            <person name="Kuo A."/>
            <person name="Nagy L.G."/>
            <person name="Floudas D."/>
            <person name="Copeland A."/>
            <person name="Barry K.W."/>
            <person name="Cichocki N."/>
            <person name="Veneault-Fourrey C."/>
            <person name="LaButti K."/>
            <person name="Lindquist E.A."/>
            <person name="Lipzen A."/>
            <person name="Lundell T."/>
            <person name="Morin E."/>
            <person name="Murat C."/>
            <person name="Riley R."/>
            <person name="Ohm R."/>
            <person name="Sun H."/>
            <person name="Tunlid A."/>
            <person name="Henrissat B."/>
            <person name="Grigoriev I.V."/>
            <person name="Hibbett D.S."/>
            <person name="Martin F."/>
        </authorList>
    </citation>
    <scope>NUCLEOTIDE SEQUENCE [LARGE SCALE GENOMIC DNA]</scope>
    <source>
        <strain evidence="3">MAFF 305830</strain>
    </source>
</reference>
<protein>
    <submittedName>
        <fullName evidence="2">Uncharacterized protein</fullName>
    </submittedName>
</protein>
<reference evidence="2 3" key="1">
    <citation type="submission" date="2014-04" db="EMBL/GenBank/DDBJ databases">
        <authorList>
            <consortium name="DOE Joint Genome Institute"/>
            <person name="Kuo A."/>
            <person name="Zuccaro A."/>
            <person name="Kohler A."/>
            <person name="Nagy L.G."/>
            <person name="Floudas D."/>
            <person name="Copeland A."/>
            <person name="Barry K.W."/>
            <person name="Cichocki N."/>
            <person name="Veneault-Fourrey C."/>
            <person name="LaButti K."/>
            <person name="Lindquist E.A."/>
            <person name="Lipzen A."/>
            <person name="Lundell T."/>
            <person name="Morin E."/>
            <person name="Murat C."/>
            <person name="Sun H."/>
            <person name="Tunlid A."/>
            <person name="Henrissat B."/>
            <person name="Grigoriev I.V."/>
            <person name="Hibbett D.S."/>
            <person name="Martin F."/>
            <person name="Nordberg H.P."/>
            <person name="Cantor M.N."/>
            <person name="Hua S.X."/>
        </authorList>
    </citation>
    <scope>NUCLEOTIDE SEQUENCE [LARGE SCALE GENOMIC DNA]</scope>
    <source>
        <strain evidence="2 3">MAFF 305830</strain>
    </source>
</reference>
<gene>
    <name evidence="2" type="ORF">M408DRAFT_138703</name>
</gene>
<feature type="region of interest" description="Disordered" evidence="1">
    <location>
        <begin position="47"/>
        <end position="91"/>
    </location>
</feature>
<dbReference type="HOGENOM" id="CLU_1769247_0_0_1"/>
<keyword evidence="3" id="KW-1185">Reference proteome</keyword>
<feature type="compositionally biased region" description="Low complexity" evidence="1">
    <location>
        <begin position="1"/>
        <end position="18"/>
    </location>
</feature>
<evidence type="ECO:0000313" key="2">
    <source>
        <dbReference type="EMBL" id="KIM20363.1"/>
    </source>
</evidence>
<feature type="region of interest" description="Disordered" evidence="1">
    <location>
        <begin position="1"/>
        <end position="28"/>
    </location>
</feature>
<organism evidence="2 3">
    <name type="scientific">Serendipita vermifera MAFF 305830</name>
    <dbReference type="NCBI Taxonomy" id="933852"/>
    <lineage>
        <taxon>Eukaryota</taxon>
        <taxon>Fungi</taxon>
        <taxon>Dikarya</taxon>
        <taxon>Basidiomycota</taxon>
        <taxon>Agaricomycotina</taxon>
        <taxon>Agaricomycetes</taxon>
        <taxon>Sebacinales</taxon>
        <taxon>Serendipitaceae</taxon>
        <taxon>Serendipita</taxon>
    </lineage>
</organism>
<dbReference type="AlphaFoldDB" id="A0A0C2W1H2"/>